<name>A0ABM5MV31_RICTP</name>
<dbReference type="EMBL" id="CP003397">
    <property type="protein sequence ID" value="AFE54452.1"/>
    <property type="molecule type" value="Genomic_DNA"/>
</dbReference>
<evidence type="ECO:0000313" key="2">
    <source>
        <dbReference type="Proteomes" id="UP000007581"/>
    </source>
</evidence>
<dbReference type="RefSeq" id="WP_011191054.1">
    <property type="nucleotide sequence ID" value="NC_017066.1"/>
</dbReference>
<evidence type="ECO:0000313" key="1">
    <source>
        <dbReference type="EMBL" id="AFE54452.1"/>
    </source>
</evidence>
<proteinExistence type="predicted"/>
<dbReference type="Proteomes" id="UP000007581">
    <property type="component" value="Chromosome"/>
</dbReference>
<protein>
    <submittedName>
        <fullName evidence="1">Uncharacterized protein</fullName>
    </submittedName>
</protein>
<keyword evidence="2" id="KW-1185">Reference proteome</keyword>
<sequence>MSSTEDTKEVLQKVKSLAKFANLSTTLKKNLYRRKKVQKEKNNKKY</sequence>
<gene>
    <name evidence="1" type="ORF">RTTH1527_02935</name>
</gene>
<accession>A0ABM5MV31</accession>
<organism evidence="1 2">
    <name type="scientific">Rickettsia typhi str. TH1527</name>
    <dbReference type="NCBI Taxonomy" id="1003201"/>
    <lineage>
        <taxon>Bacteria</taxon>
        <taxon>Pseudomonadati</taxon>
        <taxon>Pseudomonadota</taxon>
        <taxon>Alphaproteobacteria</taxon>
        <taxon>Rickettsiales</taxon>
        <taxon>Rickettsiaceae</taxon>
        <taxon>Rickettsieae</taxon>
        <taxon>Rickettsia</taxon>
        <taxon>typhus group</taxon>
    </lineage>
</organism>
<reference evidence="1" key="1">
    <citation type="submission" date="2012-03" db="EMBL/GenBank/DDBJ databases">
        <authorList>
            <person name="Johnson S.L."/>
            <person name="Sims D."/>
            <person name="Han S."/>
            <person name="Bruce D.C."/>
            <person name="Dasch G.A."/>
        </authorList>
    </citation>
    <scope>NUCLEOTIDE SEQUENCE [LARGE SCALE GENOMIC DNA]</scope>
    <source>
        <strain evidence="1">TH1527</strain>
    </source>
</reference>